<organism evidence="1 2">
    <name type="scientific">Pseudonocardia adelaidensis</name>
    <dbReference type="NCBI Taxonomy" id="648754"/>
    <lineage>
        <taxon>Bacteria</taxon>
        <taxon>Bacillati</taxon>
        <taxon>Actinomycetota</taxon>
        <taxon>Actinomycetes</taxon>
        <taxon>Pseudonocardiales</taxon>
        <taxon>Pseudonocardiaceae</taxon>
        <taxon>Pseudonocardia</taxon>
    </lineage>
</organism>
<reference evidence="2" key="1">
    <citation type="journal article" date="2019" name="Int. J. Syst. Evol. Microbiol.">
        <title>The Global Catalogue of Microorganisms (GCM) 10K type strain sequencing project: providing services to taxonomists for standard genome sequencing and annotation.</title>
        <authorList>
            <consortium name="The Broad Institute Genomics Platform"/>
            <consortium name="The Broad Institute Genome Sequencing Center for Infectious Disease"/>
            <person name="Wu L."/>
            <person name="Ma J."/>
        </authorList>
    </citation>
    <scope>NUCLEOTIDE SEQUENCE [LARGE SCALE GENOMIC DNA]</scope>
    <source>
        <strain evidence="2">JCM 18302</strain>
    </source>
</reference>
<gene>
    <name evidence="1" type="ORF">GCM10023320_57050</name>
</gene>
<evidence type="ECO:0000313" key="1">
    <source>
        <dbReference type="EMBL" id="GAA5132456.1"/>
    </source>
</evidence>
<sequence length="76" mass="8223">MPAMTRDELLALPVAVDLVTAGRALGIGRTKAHEMVRAGTWPTRVLRLGNAYRVPTADLRRFLGVDADEPPQLEAG</sequence>
<proteinExistence type="predicted"/>
<keyword evidence="2" id="KW-1185">Reference proteome</keyword>
<protein>
    <submittedName>
        <fullName evidence="1">Helix-turn-helix domain-containing protein</fullName>
    </submittedName>
</protein>
<accession>A0ABP9NSE8</accession>
<comment type="caution">
    <text evidence="1">The sequence shown here is derived from an EMBL/GenBank/DDBJ whole genome shotgun (WGS) entry which is preliminary data.</text>
</comment>
<name>A0ABP9NSE8_9PSEU</name>
<dbReference type="EMBL" id="BAABJO010000025">
    <property type="protein sequence ID" value="GAA5132456.1"/>
    <property type="molecule type" value="Genomic_DNA"/>
</dbReference>
<evidence type="ECO:0000313" key="2">
    <source>
        <dbReference type="Proteomes" id="UP001500804"/>
    </source>
</evidence>
<dbReference type="Proteomes" id="UP001500804">
    <property type="component" value="Unassembled WGS sequence"/>
</dbReference>